<feature type="compositionally biased region" description="Basic and acidic residues" evidence="2">
    <location>
        <begin position="334"/>
        <end position="371"/>
    </location>
</feature>
<dbReference type="PANTHER" id="PTHR12991:SF10">
    <property type="entry name" value="GATOR COMPLEX PROTEIN NPRL2"/>
    <property type="match status" value="1"/>
</dbReference>
<feature type="compositionally biased region" description="Polar residues" evidence="2">
    <location>
        <begin position="200"/>
        <end position="211"/>
    </location>
</feature>
<feature type="region of interest" description="Disordered" evidence="2">
    <location>
        <begin position="739"/>
        <end position="783"/>
    </location>
</feature>
<feature type="region of interest" description="Disordered" evidence="2">
    <location>
        <begin position="261"/>
        <end position="282"/>
    </location>
</feature>
<dbReference type="InterPro" id="IPR009348">
    <property type="entry name" value="NPR2-like"/>
</dbReference>
<feature type="region of interest" description="Disordered" evidence="2">
    <location>
        <begin position="1104"/>
        <end position="1125"/>
    </location>
</feature>
<sequence length="2003" mass="206934">MQQSYAPHIARSTVSAAASATPSASCTSRDTLFRLECVLLFALDVVRGPYIHSCAPAHPPEAIRSFLESQTVPASSPSPAAASPAEAAASSAAGFSGVRRESPSLPPHSAPEKDSTEMMSDLISTRRPADSRFNAATAAPNTTRSTAAVHPSSSCGACSIDGDDNGLVAASFSSTMPAPPSSLYSASSPMHPLTTAADASPSSEFSSLQRTTGTPLLKEQQLFPSSLAIHSGAAAGLPVSVLGDMTGDDVRDVSLSVGAQGHLVGPSNATTQAETRASAMDTSGTIHTASEGNAAFSFSPQASTSEPELTPPRPAPKVSSFSFVASQSTGDGDALAKDTSPDEYGNESKHSNDDHGPDVRSEAARAAEGRTDAGSGTPPTQRLAKASAATTTTDVYRSSTSSPNATPVRTSPATTAPTITSSNSGVAIPGATTESCAVAEGQQHHHHPQHLPPHSPQVWSSLRLGTTALARGTPLPPTCATAATTAADKGRMSGYNDVFVPRSEFCRRVLWLYPAESGLLFLYYPEDIPGEHYQRKTLRYSLCLVFRVDHKRMTIGDGQLHQLVHPYSVVLTNIAEELREAELKYAYMIRGLRSFDSVPWQVSRLMPKPPISSLPTAAVKALSEETQSPETSCIAAGGHVAAAPGDFCEGLGEAHLATPSAVLSNAPQKPYTRVRGWVTGKTNTMAPSTATATAVAITASATFDAASSPSASPHSYNLPFLGNRGTEPSVASVTATVGGTNRLHHSAEMTSRTSTSLVSLQQPTLPSPGDKGSEARGSAETATATISGGCSSQYFEDNAHATHGARGMDDKSLRSVSHAHGDFSSLSITAAAASNTAHASPSSLSTSFVPAAGANVGSCGGSAALIAVEGFHVATSGARSASSHITHMESFERTTPSLSSLPVRCRSRSVTAATYLSSVQPPALEQSASIVAMSSATCSSFSVTATPASASSVTLSSAVKAHYGVGRQQQQQQHSMASAGATTPPRAPSPCHGLAPSTTVVGTGGSAASGSSRHILNAFITPPTEPKWTPLSELVDELFRCLSCTEAPDGHGDRERDGPMGSPTADGRASLTASSITADAALGLAAQQPEGALSAGMSNKALVQRSTPTTAASSNVQQQQRGDTSVVHLSNRLSFHVRRMAPLRPARLLHLDHVPVPVVAYDPQMMEWMDMAVHHVFRLVDGARTVADLVFGVAMGTTTTLAEVYADALRRSVAVQKAIPATAASASSAVAGTSATQRCTTSTRNRLRGAAVKAAASLSVPGAAVPAEALVSGESATDSANLAGRGPCVAGNPSQSVVVSVPINVHSCSSLLPGVRYTAPTSAAAAISDGQAQLPSYVNVRVTPGAASGVGAPVTRPPVCRGAKSLGTAVPIASEMPDSSSMGSTTASSPSPQISVELPQTWVATAGIVMEALLHLELCHLIKVYRPWTEKTLYSLTHSAQQVLCCIHHPARLVLGRYLLCIRWVERQESRAERRRAIAEWTQIQNTRVKVRREVQRATVASRAATSVVTEKHHASTLLGTVSNPPQSPTAAEVPSPHVPPSSTAPEAALAMIPSSDLDSRAAVTNATVDVRSPARLIDRSGWSPPLAPRLPSSAPCASGMHCSEQHQQLPHQSPSMTPIAYPSSPSMPYSPSSDAMVMGAGAGANARGLELSSTVTHASSNSTSLAPSSLQHALSIGASGKLQLTLMNSLPTFSLLRTGVGSAEAVSSASKKLFVGSQVSQTCGGGLLPCAVTGASYGSSPEQQLLRRYQHFHSHGFSRAAPLRSCSGTSSSEDSGTAVSRRSSSPEPSSVSSDSGNSSVSSSSSSGNPIPRSTSSMQPLAAPSSAGANAARGSVTPSKVEAIGWSSPAPSVTGELMRFQASNGAATTDLVSRCAQHPPKSPSGDGAAVERPTAEPAATSALRATEGQSTGVAAAKASQRERRRRRRPPLTVFTPTEAEVSRATAAALCALAKFSNASVSSVQEEMRRIPVWATSFNRWSDRCMKALVEVAILNNWLDDVSS</sequence>
<feature type="region of interest" description="Disordered" evidence="2">
    <location>
        <begin position="68"/>
        <end position="119"/>
    </location>
</feature>
<proteinExistence type="inferred from homology"/>
<accession>A0A640KFS5</accession>
<dbReference type="OrthoDB" id="267732at2759"/>
<feature type="compositionally biased region" description="Polar residues" evidence="2">
    <location>
        <begin position="267"/>
        <end position="282"/>
    </location>
</feature>
<feature type="region of interest" description="Disordered" evidence="2">
    <location>
        <begin position="1872"/>
        <end position="1930"/>
    </location>
</feature>
<feature type="region of interest" description="Disordered" evidence="2">
    <location>
        <begin position="1046"/>
        <end position="1069"/>
    </location>
</feature>
<dbReference type="GO" id="GO:0010508">
    <property type="term" value="P:positive regulation of autophagy"/>
    <property type="evidence" value="ECO:0007669"/>
    <property type="project" value="TreeGrafter"/>
</dbReference>
<feature type="region of interest" description="Disordered" evidence="2">
    <location>
        <begin position="183"/>
        <end position="211"/>
    </location>
</feature>
<dbReference type="PANTHER" id="PTHR12991">
    <property type="entry name" value="NITROGEN PERMEASE REGULATOR 2/TUMOR SUPPRESSOR CANDIDATE 4"/>
    <property type="match status" value="1"/>
</dbReference>
<feature type="compositionally biased region" description="Polar residues" evidence="2">
    <location>
        <begin position="297"/>
        <end position="307"/>
    </location>
</feature>
<feature type="compositionally biased region" description="Low complexity" evidence="2">
    <location>
        <begin position="73"/>
        <end position="93"/>
    </location>
</feature>
<name>A0A640KFS5_LEITA</name>
<evidence type="ECO:0000313" key="4">
    <source>
        <dbReference type="Proteomes" id="UP000419144"/>
    </source>
</evidence>
<dbReference type="GO" id="GO:1990130">
    <property type="term" value="C:GATOR1 complex"/>
    <property type="evidence" value="ECO:0007669"/>
    <property type="project" value="TreeGrafter"/>
</dbReference>
<dbReference type="GO" id="GO:1904262">
    <property type="term" value="P:negative regulation of TORC1 signaling"/>
    <property type="evidence" value="ECO:0007669"/>
    <property type="project" value="TreeGrafter"/>
</dbReference>
<feature type="compositionally biased region" description="Low complexity" evidence="2">
    <location>
        <begin position="1766"/>
        <end position="1835"/>
    </location>
</feature>
<feature type="compositionally biased region" description="Polar residues" evidence="2">
    <location>
        <begin position="319"/>
        <end position="330"/>
    </location>
</feature>
<organism evidence="3 4">
    <name type="scientific">Leishmania tarentolae</name>
    <name type="common">Sauroleishmania tarentolae</name>
    <dbReference type="NCBI Taxonomy" id="5689"/>
    <lineage>
        <taxon>Eukaryota</taxon>
        <taxon>Discoba</taxon>
        <taxon>Euglenozoa</taxon>
        <taxon>Kinetoplastea</taxon>
        <taxon>Metakinetoplastina</taxon>
        <taxon>Trypanosomatida</taxon>
        <taxon>Trypanosomatidae</taxon>
        <taxon>Leishmaniinae</taxon>
        <taxon>Leishmania</taxon>
        <taxon>lizard Leishmania</taxon>
    </lineage>
</organism>
<keyword evidence="4" id="KW-1185">Reference proteome</keyword>
<feature type="compositionally biased region" description="Low complexity" evidence="2">
    <location>
        <begin position="1590"/>
        <end position="1599"/>
    </location>
</feature>
<dbReference type="GO" id="GO:0005774">
    <property type="term" value="C:vacuolar membrane"/>
    <property type="evidence" value="ECO:0007669"/>
    <property type="project" value="TreeGrafter"/>
</dbReference>
<feature type="region of interest" description="Disordered" evidence="2">
    <location>
        <begin position="297"/>
        <end position="458"/>
    </location>
</feature>
<comment type="similarity">
    <text evidence="1">Belongs to the NPR2 family.</text>
</comment>
<feature type="compositionally biased region" description="Low complexity" evidence="2">
    <location>
        <begin position="183"/>
        <end position="192"/>
    </location>
</feature>
<feature type="compositionally biased region" description="Polar residues" evidence="2">
    <location>
        <begin position="748"/>
        <end position="764"/>
    </location>
</feature>
<feature type="compositionally biased region" description="Polar residues" evidence="2">
    <location>
        <begin position="1606"/>
        <end position="1617"/>
    </location>
</feature>
<feature type="compositionally biased region" description="Low complexity" evidence="2">
    <location>
        <begin position="1622"/>
        <end position="1633"/>
    </location>
</feature>
<dbReference type="Proteomes" id="UP000419144">
    <property type="component" value="Unassembled WGS sequence"/>
</dbReference>
<comment type="caution">
    <text evidence="3">The sequence shown here is derived from an EMBL/GenBank/DDBJ whole genome shotgun (WGS) entry which is preliminary data.</text>
</comment>
<feature type="compositionally biased region" description="Polar residues" evidence="2">
    <location>
        <begin position="388"/>
        <end position="409"/>
    </location>
</feature>
<feature type="region of interest" description="Disordered" evidence="2">
    <location>
        <begin position="1764"/>
        <end position="1843"/>
    </location>
</feature>
<protein>
    <submittedName>
        <fullName evidence="3">Uncharacterized protein</fullName>
    </submittedName>
</protein>
<evidence type="ECO:0000256" key="1">
    <source>
        <dbReference type="ARBA" id="ARBA00008433"/>
    </source>
</evidence>
<reference evidence="3" key="1">
    <citation type="submission" date="2019-11" db="EMBL/GenBank/DDBJ databases">
        <title>Leishmania tarentolae CDS.</title>
        <authorList>
            <person name="Goto Y."/>
            <person name="Yamagishi J."/>
        </authorList>
    </citation>
    <scope>NUCLEOTIDE SEQUENCE [LARGE SCALE GENOMIC DNA]</scope>
    <source>
        <strain evidence="3">Parrot Tar II</strain>
    </source>
</reference>
<feature type="region of interest" description="Disordered" evidence="2">
    <location>
        <begin position="964"/>
        <end position="1007"/>
    </location>
</feature>
<feature type="compositionally biased region" description="Low complexity" evidence="2">
    <location>
        <begin position="410"/>
        <end position="424"/>
    </location>
</feature>
<feature type="compositionally biased region" description="Basic and acidic residues" evidence="2">
    <location>
        <begin position="1048"/>
        <end position="1058"/>
    </location>
</feature>
<feature type="region of interest" description="Disordered" evidence="2">
    <location>
        <begin position="1514"/>
        <end position="1545"/>
    </location>
</feature>
<gene>
    <name evidence="3" type="ORF">LtaPh_2209300</name>
</gene>
<evidence type="ECO:0000256" key="2">
    <source>
        <dbReference type="SAM" id="MobiDB-lite"/>
    </source>
</evidence>
<dbReference type="VEuPathDB" id="TriTrypDB:LtaPh_2209300"/>
<dbReference type="EMBL" id="BLBS01000029">
    <property type="protein sequence ID" value="GET88566.1"/>
    <property type="molecule type" value="Genomic_DNA"/>
</dbReference>
<feature type="region of interest" description="Disordered" evidence="2">
    <location>
        <begin position="1578"/>
        <end position="1633"/>
    </location>
</feature>
<dbReference type="GO" id="GO:0005096">
    <property type="term" value="F:GTPase activator activity"/>
    <property type="evidence" value="ECO:0007669"/>
    <property type="project" value="TreeGrafter"/>
</dbReference>
<evidence type="ECO:0000313" key="3">
    <source>
        <dbReference type="EMBL" id="GET88566.1"/>
    </source>
</evidence>